<dbReference type="InterPro" id="IPR003567">
    <property type="entry name" value="Cyt_c_biogenesis"/>
</dbReference>
<feature type="transmembrane region" description="Helical" evidence="3">
    <location>
        <begin position="246"/>
        <end position="264"/>
    </location>
</feature>
<dbReference type="GO" id="GO:0015232">
    <property type="term" value="F:heme transmembrane transporter activity"/>
    <property type="evidence" value="ECO:0007669"/>
    <property type="project" value="InterPro"/>
</dbReference>
<feature type="domain" description="Cytochrome c assembly protein" evidence="4">
    <location>
        <begin position="88"/>
        <end position="295"/>
    </location>
</feature>
<dbReference type="Pfam" id="PF16327">
    <property type="entry name" value="CcmF_C"/>
    <property type="match status" value="1"/>
</dbReference>
<keyword evidence="2" id="KW-0201">Cytochrome c-type biogenesis</keyword>
<feature type="transmembrane region" description="Helical" evidence="3">
    <location>
        <begin position="313"/>
        <end position="331"/>
    </location>
</feature>
<feature type="transmembrane region" description="Helical" evidence="3">
    <location>
        <begin position="124"/>
        <end position="143"/>
    </location>
</feature>
<feature type="transmembrane region" description="Helical" evidence="3">
    <location>
        <begin position="70"/>
        <end position="89"/>
    </location>
</feature>
<accession>A0A6V8M1E2</accession>
<protein>
    <submittedName>
        <fullName evidence="6">Cytochrome c-type biogenesis protein CcmF</fullName>
    </submittedName>
</protein>
<feature type="transmembrane region" description="Helical" evidence="3">
    <location>
        <begin position="421"/>
        <end position="439"/>
    </location>
</feature>
<dbReference type="PANTHER" id="PTHR43653:SF1">
    <property type="entry name" value="CYTOCHROME C-TYPE BIOGENESIS PROTEIN CCMF"/>
    <property type="match status" value="1"/>
</dbReference>
<dbReference type="GO" id="GO:0020037">
    <property type="term" value="F:heme binding"/>
    <property type="evidence" value="ECO:0007669"/>
    <property type="project" value="InterPro"/>
</dbReference>
<dbReference type="Proteomes" id="UP000494245">
    <property type="component" value="Unassembled WGS sequence"/>
</dbReference>
<dbReference type="Pfam" id="PF01578">
    <property type="entry name" value="Cytochrom_C_asm"/>
    <property type="match status" value="1"/>
</dbReference>
<comment type="similarity">
    <text evidence="1">Belongs to the CcmF/CycK/Ccl1/NrfE/CcsA family.</text>
</comment>
<evidence type="ECO:0000313" key="7">
    <source>
        <dbReference type="Proteomes" id="UP000494245"/>
    </source>
</evidence>
<keyword evidence="3" id="KW-1133">Transmembrane helix</keyword>
<feature type="domain" description="Cytochrome c-type biogenesis protein CcmF C-terminal" evidence="5">
    <location>
        <begin position="314"/>
        <end position="622"/>
    </location>
</feature>
<reference evidence="6 7" key="2">
    <citation type="submission" date="2020-05" db="EMBL/GenBank/DDBJ databases">
        <title>Draft genome sequence of Desulfovibrio sp. strainFSS-1.</title>
        <authorList>
            <person name="Shimoshige H."/>
            <person name="Kobayashi H."/>
            <person name="Maekawa T."/>
        </authorList>
    </citation>
    <scope>NUCLEOTIDE SEQUENCE [LARGE SCALE GENOMIC DNA]</scope>
    <source>
        <strain evidence="6 7">SIID29052-01</strain>
    </source>
</reference>
<sequence length="627" mass="68036">MHLAAHWALLLSLIGSLVLAGLAAWQIANRETGKLVWFESGMGVVFSVLTAVSAILMVALWKRDFSYEYVYSYTDSVLPLFYALTAFWAGQAGSLLFWAWMTAFFGLAFSMTRSYENLSEETRLHYWLFFLTVQAFFLLLLTGPSHPFIRLAPVPPDGKGLNPLLQNPGMIFHPPLLFMGYAGFTVPGCLALAAWATGEKTSWIRATRGVTLVSWVMLTAGIVLGCWWAYMELGWGGYWAWDPVENASLIPWFAATAAVHTGIIETRRGSLKRTNVLLMAVTMLLCFFATYLVRSGVIESLHAFGEGGVGRPLLTFILAGLGVSLWVAATGRPAAPARPMDVLFSLPGMLLSLAWLMLACALVVFLGTLWPVISKLWSANPVGLDATFYNRVCTPLFVLTGVILAFCPWLGWKEGLRQPRWALAALAAMIVSAGAFWALGYRKPVPLVGMASGVASLVSLAALLATSPGARSPRGGLGAWLLHAGLAMVLVGVAFSGPYQDAKEAVVSPGQTFELQGYKMTYKGLEEVSNPRFSGGKALIVVEKDGKPLGELTPERRIYRNFPQPFAEVSVIPSLGVELYATLLAFSPDRSASLKVSVNPLVNWFWIGGALMCVAGLLAMVRRSGEA</sequence>
<name>A0A6V8M1E2_9BACT</name>
<feature type="transmembrane region" description="Helical" evidence="3">
    <location>
        <begin position="601"/>
        <end position="621"/>
    </location>
</feature>
<feature type="transmembrane region" description="Helical" evidence="3">
    <location>
        <begin position="343"/>
        <end position="368"/>
    </location>
</feature>
<dbReference type="PANTHER" id="PTHR43653">
    <property type="entry name" value="CYTOCHROME C ASSEMBLY PROTEIN-RELATED"/>
    <property type="match status" value="1"/>
</dbReference>
<evidence type="ECO:0000259" key="4">
    <source>
        <dbReference type="Pfam" id="PF01578"/>
    </source>
</evidence>
<evidence type="ECO:0000256" key="2">
    <source>
        <dbReference type="ARBA" id="ARBA00022748"/>
    </source>
</evidence>
<feature type="transmembrane region" description="Helical" evidence="3">
    <location>
        <begin position="276"/>
        <end position="293"/>
    </location>
</feature>
<dbReference type="GO" id="GO:0017004">
    <property type="term" value="P:cytochrome complex assembly"/>
    <property type="evidence" value="ECO:0007669"/>
    <property type="project" value="UniProtKB-KW"/>
</dbReference>
<feature type="transmembrane region" description="Helical" evidence="3">
    <location>
        <begin position="445"/>
        <end position="465"/>
    </location>
</feature>
<feature type="transmembrane region" description="Helical" evidence="3">
    <location>
        <begin position="388"/>
        <end position="409"/>
    </location>
</feature>
<feature type="transmembrane region" description="Helical" evidence="3">
    <location>
        <begin position="477"/>
        <end position="499"/>
    </location>
</feature>
<gene>
    <name evidence="6" type="primary">ccmF</name>
    <name evidence="6" type="ORF">NNJEOMEG_02117</name>
</gene>
<evidence type="ECO:0000313" key="6">
    <source>
        <dbReference type="EMBL" id="GFK94275.1"/>
    </source>
</evidence>
<dbReference type="InterPro" id="IPR002541">
    <property type="entry name" value="Cyt_c_assembly"/>
</dbReference>
<dbReference type="RefSeq" id="WP_173084199.1">
    <property type="nucleotide sequence ID" value="NZ_BLTE01000009.1"/>
</dbReference>
<reference evidence="6 7" key="1">
    <citation type="submission" date="2020-04" db="EMBL/GenBank/DDBJ databases">
        <authorList>
            <consortium name="Desulfovibrio sp. FSS-1 genome sequencing consortium"/>
            <person name="Shimoshige H."/>
            <person name="Kobayashi H."/>
            <person name="Maekawa T."/>
        </authorList>
    </citation>
    <scope>NUCLEOTIDE SEQUENCE [LARGE SCALE GENOMIC DNA]</scope>
    <source>
        <strain evidence="6 7">SIID29052-01</strain>
    </source>
</reference>
<comment type="caution">
    <text evidence="6">The sequence shown here is derived from an EMBL/GenBank/DDBJ whole genome shotgun (WGS) entry which is preliminary data.</text>
</comment>
<dbReference type="InterPro" id="IPR032523">
    <property type="entry name" value="CcmF_C"/>
</dbReference>
<evidence type="ECO:0000259" key="5">
    <source>
        <dbReference type="Pfam" id="PF16327"/>
    </source>
</evidence>
<dbReference type="AlphaFoldDB" id="A0A6V8M1E2"/>
<dbReference type="PRINTS" id="PR01410">
    <property type="entry name" value="CCBIOGENESIS"/>
</dbReference>
<feature type="transmembrane region" description="Helical" evidence="3">
    <location>
        <begin position="209"/>
        <end position="230"/>
    </location>
</feature>
<feature type="transmembrane region" description="Helical" evidence="3">
    <location>
        <begin position="40"/>
        <end position="61"/>
    </location>
</feature>
<proteinExistence type="inferred from homology"/>
<evidence type="ECO:0000256" key="3">
    <source>
        <dbReference type="SAM" id="Phobius"/>
    </source>
</evidence>
<keyword evidence="7" id="KW-1185">Reference proteome</keyword>
<organism evidence="6 7">
    <name type="scientific">Fundidesulfovibrio magnetotacticus</name>
    <dbReference type="NCBI Taxonomy" id="2730080"/>
    <lineage>
        <taxon>Bacteria</taxon>
        <taxon>Pseudomonadati</taxon>
        <taxon>Thermodesulfobacteriota</taxon>
        <taxon>Desulfovibrionia</taxon>
        <taxon>Desulfovibrionales</taxon>
        <taxon>Desulfovibrionaceae</taxon>
        <taxon>Fundidesulfovibrio</taxon>
    </lineage>
</organism>
<feature type="transmembrane region" description="Helical" evidence="3">
    <location>
        <begin position="176"/>
        <end position="197"/>
    </location>
</feature>
<dbReference type="GO" id="GO:0016020">
    <property type="term" value="C:membrane"/>
    <property type="evidence" value="ECO:0007669"/>
    <property type="project" value="InterPro"/>
</dbReference>
<feature type="transmembrane region" description="Helical" evidence="3">
    <location>
        <begin position="95"/>
        <end position="112"/>
    </location>
</feature>
<dbReference type="EMBL" id="BLTE01000009">
    <property type="protein sequence ID" value="GFK94275.1"/>
    <property type="molecule type" value="Genomic_DNA"/>
</dbReference>
<keyword evidence="3" id="KW-0472">Membrane</keyword>
<keyword evidence="3" id="KW-0812">Transmembrane</keyword>
<evidence type="ECO:0000256" key="1">
    <source>
        <dbReference type="ARBA" id="ARBA00009186"/>
    </source>
</evidence>